<proteinExistence type="predicted"/>
<accession>A0A154UZP5</accession>
<sequence>MRATEDAIDALADRACAVRDDPPLHRRQRPHRAGADHTALRAGRIAERVGVVGTAEAFADFVEELGDDVRGRASETFVSLRAPRVAEVETSGLSSERPASIAS</sequence>
<protein>
    <submittedName>
        <fullName evidence="2">Uncharacterized protein</fullName>
    </submittedName>
</protein>
<name>A0A154UZP5_9MICO</name>
<gene>
    <name evidence="2" type="ORF">AWH51_12695</name>
</gene>
<dbReference type="Proteomes" id="UP000076218">
    <property type="component" value="Unassembled WGS sequence"/>
</dbReference>
<organism evidence="2 3">
    <name type="scientific">Clavibacter tessellarius</name>
    <dbReference type="NCBI Taxonomy" id="31965"/>
    <lineage>
        <taxon>Bacteria</taxon>
        <taxon>Bacillati</taxon>
        <taxon>Actinomycetota</taxon>
        <taxon>Actinomycetes</taxon>
        <taxon>Micrococcales</taxon>
        <taxon>Microbacteriaceae</taxon>
        <taxon>Clavibacter</taxon>
    </lineage>
</organism>
<dbReference type="AlphaFoldDB" id="A0A154UZP5"/>
<dbReference type="STRING" id="31965.AWH51_12695"/>
<evidence type="ECO:0000256" key="1">
    <source>
        <dbReference type="SAM" id="MobiDB-lite"/>
    </source>
</evidence>
<feature type="region of interest" description="Disordered" evidence="1">
    <location>
        <begin position="19"/>
        <end position="38"/>
    </location>
</feature>
<comment type="caution">
    <text evidence="2">The sequence shown here is derived from an EMBL/GenBank/DDBJ whole genome shotgun (WGS) entry which is preliminary data.</text>
</comment>
<dbReference type="EMBL" id="LQXA01000040">
    <property type="protein sequence ID" value="KZC94566.1"/>
    <property type="molecule type" value="Genomic_DNA"/>
</dbReference>
<reference evidence="2 3" key="1">
    <citation type="submission" date="2016-01" db="EMBL/GenBank/DDBJ databases">
        <title>Draft genome sequence of Clavibacter michiganensis subsp. tessellarius DOAB 609.</title>
        <authorList>
            <person name="Tambong J.T."/>
        </authorList>
    </citation>
    <scope>NUCLEOTIDE SEQUENCE [LARGE SCALE GENOMIC DNA]</scope>
    <source>
        <strain evidence="2 3">DOAB 609</strain>
    </source>
</reference>
<evidence type="ECO:0000313" key="3">
    <source>
        <dbReference type="Proteomes" id="UP000076218"/>
    </source>
</evidence>
<evidence type="ECO:0000313" key="2">
    <source>
        <dbReference type="EMBL" id="KZC94566.1"/>
    </source>
</evidence>